<dbReference type="Gene3D" id="2.20.100.10">
    <property type="entry name" value="Thrombospondin type-1 (TSP1) repeat"/>
    <property type="match status" value="3"/>
</dbReference>
<sequence length="646" mass="71908">LLCPSYKIHQRGDFKYSCYANFTQSVCGSNVIISMEAWSKNGQLYEPSLNLGINCSLRINSTTHLFPSVEHFEIISESDEKGPHFSAQILNSSISCRWSSWSSWSHCSDDAVVVALKTGLGFAVGQKTNQRSASSIDVPGVTGAPALCPRKILVTHQFGGKPCIGDDVENKRCSGADCPVDGAWSQWSRWGYCQSKCGLGNRTRTRSCDSPTPENGGRACEEEISATGDELIRHPRIAEKSEDLPVQTQEEVQSCKLKDCDPVDGRWSKWSRWSTCSVNCGRGKIVRTRACNSPTPAHGGQKCYGQSNQSRPCFLRKCSEEKEVPRTNPITSSSTTPKSFFGTTTSPNYRSNLISSRLTHFVRDDSPTSSSSSSSNQLPIPHAVDITSVLFQRLGGSCLNKPPFVHGFLGPFVKEGISISRPNRYLRVGEIAYYVCNHGKANGYLVKMYPHREGEPEWPICQKPRYCLDPAPKYAGYTPPIPRRHALVNTQILYQCIKRPNVSYSISCFPDGRYKTPEEIPSIPCEQEITVSPTVSSSSPTSLKTEEDQDTVLNEKFGWIESPGYPGVTAANYSQFKFSLVTRGYYVRIGIEDVDVQYDEMALDIDFNDQSKRLSIGESYVVKRHFVITPAFGMFKFRITFQFIAP</sequence>
<dbReference type="Proteomes" id="UP000595437">
    <property type="component" value="Chromosome 10"/>
</dbReference>
<dbReference type="FunFam" id="2.20.100.10:FF:000007">
    <property type="entry name" value="Thrombospondin 1"/>
    <property type="match status" value="1"/>
</dbReference>
<feature type="non-terminal residue" evidence="3">
    <location>
        <position position="1"/>
    </location>
</feature>
<dbReference type="SUPFAM" id="SSF82895">
    <property type="entry name" value="TSP-1 type 1 repeat"/>
    <property type="match status" value="2"/>
</dbReference>
<dbReference type="SMART" id="SM00209">
    <property type="entry name" value="TSP1"/>
    <property type="match status" value="3"/>
</dbReference>
<dbReference type="EMBL" id="CP045899">
    <property type="protein sequence ID" value="QQP41260.1"/>
    <property type="molecule type" value="Genomic_DNA"/>
</dbReference>
<dbReference type="Pfam" id="PF00090">
    <property type="entry name" value="TSP_1"/>
    <property type="match status" value="2"/>
</dbReference>
<organism evidence="3 4">
    <name type="scientific">Caligus rogercresseyi</name>
    <name type="common">Sea louse</name>
    <dbReference type="NCBI Taxonomy" id="217165"/>
    <lineage>
        <taxon>Eukaryota</taxon>
        <taxon>Metazoa</taxon>
        <taxon>Ecdysozoa</taxon>
        <taxon>Arthropoda</taxon>
        <taxon>Crustacea</taxon>
        <taxon>Multicrustacea</taxon>
        <taxon>Hexanauplia</taxon>
        <taxon>Copepoda</taxon>
        <taxon>Siphonostomatoida</taxon>
        <taxon>Caligidae</taxon>
        <taxon>Caligus</taxon>
    </lineage>
</organism>
<dbReference type="PANTHER" id="PTHR22906:SF21">
    <property type="entry name" value="SEMA DOMAIN-CONTAINING PROTEIN"/>
    <property type="match status" value="1"/>
</dbReference>
<gene>
    <name evidence="3" type="ORF">FKW44_015570</name>
</gene>
<evidence type="ECO:0000313" key="3">
    <source>
        <dbReference type="EMBL" id="QQP41260.1"/>
    </source>
</evidence>
<dbReference type="PROSITE" id="PS50092">
    <property type="entry name" value="TSP1"/>
    <property type="match status" value="3"/>
</dbReference>
<keyword evidence="1" id="KW-0677">Repeat</keyword>
<proteinExistence type="predicted"/>
<dbReference type="FunFam" id="2.20.100.10:FF:000080">
    <property type="entry name" value="SCO-spondin"/>
    <property type="match status" value="1"/>
</dbReference>
<name>A0A7T8K1B9_CALRO</name>
<dbReference type="InterPro" id="IPR036383">
    <property type="entry name" value="TSP1_rpt_sf"/>
</dbReference>
<keyword evidence="4" id="KW-1185">Reference proteome</keyword>
<evidence type="ECO:0000256" key="1">
    <source>
        <dbReference type="ARBA" id="ARBA00022737"/>
    </source>
</evidence>
<evidence type="ECO:0000256" key="2">
    <source>
        <dbReference type="ARBA" id="ARBA00023157"/>
    </source>
</evidence>
<reference evidence="4" key="1">
    <citation type="submission" date="2021-01" db="EMBL/GenBank/DDBJ databases">
        <title>Caligus Genome Assembly.</title>
        <authorList>
            <person name="Gallardo-Escarate C."/>
        </authorList>
    </citation>
    <scope>NUCLEOTIDE SEQUENCE [LARGE SCALE GENOMIC DNA]</scope>
</reference>
<protein>
    <submittedName>
        <fullName evidence="3">Hemicentin 1</fullName>
    </submittedName>
</protein>
<dbReference type="PANTHER" id="PTHR22906">
    <property type="entry name" value="PROPERDIN"/>
    <property type="match status" value="1"/>
</dbReference>
<accession>A0A7T8K1B9</accession>
<dbReference type="InterPro" id="IPR052065">
    <property type="entry name" value="Compl_asym_regulator"/>
</dbReference>
<keyword evidence="2" id="KW-1015">Disulfide bond</keyword>
<dbReference type="OrthoDB" id="6362922at2759"/>
<dbReference type="PRINTS" id="PR01705">
    <property type="entry name" value="TSP1REPEAT"/>
</dbReference>
<evidence type="ECO:0000313" key="4">
    <source>
        <dbReference type="Proteomes" id="UP000595437"/>
    </source>
</evidence>
<dbReference type="InterPro" id="IPR000884">
    <property type="entry name" value="TSP1_rpt"/>
</dbReference>
<dbReference type="AlphaFoldDB" id="A0A7T8K1B9"/>